<keyword evidence="1" id="KW-0687">Ribonucleoprotein</keyword>
<dbReference type="GO" id="GO:0003735">
    <property type="term" value="F:structural constituent of ribosome"/>
    <property type="evidence" value="ECO:0007669"/>
    <property type="project" value="InterPro"/>
</dbReference>
<evidence type="ECO:0000313" key="3">
    <source>
        <dbReference type="Proteomes" id="UP000813385"/>
    </source>
</evidence>
<dbReference type="PIRSF" id="PIRSF037706">
    <property type="entry name" value="MRP10"/>
    <property type="match status" value="1"/>
</dbReference>
<sequence>MPPKPMRLPPVPYLKVKDTNVSNKNPCLPVMTSVLACWASAGFSTTGCAALENALRQCMDSPPPVKPTRSTINYHLTRMYDRVIPNAKPKSRAKF</sequence>
<dbReference type="GO" id="GO:0032543">
    <property type="term" value="P:mitochondrial translation"/>
    <property type="evidence" value="ECO:0007669"/>
    <property type="project" value="InterPro"/>
</dbReference>
<dbReference type="Proteomes" id="UP000813385">
    <property type="component" value="Unassembled WGS sequence"/>
</dbReference>
<dbReference type="AlphaFoldDB" id="A0A8K0TJT5"/>
<dbReference type="EMBL" id="JAGPXD010000002">
    <property type="protein sequence ID" value="KAH7368061.1"/>
    <property type="molecule type" value="Genomic_DNA"/>
</dbReference>
<organism evidence="2 3">
    <name type="scientific">Plectosphaerella cucumerina</name>
    <dbReference type="NCBI Taxonomy" id="40658"/>
    <lineage>
        <taxon>Eukaryota</taxon>
        <taxon>Fungi</taxon>
        <taxon>Dikarya</taxon>
        <taxon>Ascomycota</taxon>
        <taxon>Pezizomycotina</taxon>
        <taxon>Sordariomycetes</taxon>
        <taxon>Hypocreomycetidae</taxon>
        <taxon>Glomerellales</taxon>
        <taxon>Plectosphaerellaceae</taxon>
        <taxon>Plectosphaerella</taxon>
    </lineage>
</organism>
<dbReference type="InterPro" id="IPR017264">
    <property type="entry name" value="Ribosomal_mS37_fun"/>
</dbReference>
<comment type="subunit">
    <text evidence="1">Component of the mitochondrial small ribosomal subunit.</text>
</comment>
<accession>A0A8K0TJT5</accession>
<dbReference type="PANTHER" id="PTHR28066:SF1">
    <property type="entry name" value="SMALL RIBOSOMAL SUBUNIT PROTEIN MS37"/>
    <property type="match status" value="1"/>
</dbReference>
<comment type="caution">
    <text evidence="2">The sequence shown here is derived from an EMBL/GenBank/DDBJ whole genome shotgun (WGS) entry which is preliminary data.</text>
</comment>
<name>A0A8K0TJT5_9PEZI</name>
<comment type="function">
    <text evidence="1">Component of the mitochondrial ribosome (mitoribosome), a dedicated translation machinery responsible for the synthesis of mitochondrial genome-encoded proteins, including at least some of the essential transmembrane subunits of the mitochondrial respiratory chain. The mitoribosomes are attached to the mitochondrial inner membrane and translation products are cotranslationally integrated into the membrane.</text>
</comment>
<gene>
    <name evidence="2" type="ORF">B0T11DRAFT_326272</name>
</gene>
<proteinExistence type="inferred from homology"/>
<protein>
    <recommendedName>
        <fullName evidence="1">Small ribosomal subunit protein mS37</fullName>
    </recommendedName>
</protein>
<comment type="subcellular location">
    <subcellularLocation>
        <location evidence="1">Mitochondrion</location>
    </subcellularLocation>
</comment>
<comment type="similarity">
    <text evidence="1">Belongs to the mitochondrion-specific ribosomal protein mS37 family.</text>
</comment>
<dbReference type="GO" id="GO:0005763">
    <property type="term" value="C:mitochondrial small ribosomal subunit"/>
    <property type="evidence" value="ECO:0007669"/>
    <property type="project" value="TreeGrafter"/>
</dbReference>
<reference evidence="2" key="1">
    <citation type="journal article" date="2021" name="Nat. Commun.">
        <title>Genetic determinants of endophytism in the Arabidopsis root mycobiome.</title>
        <authorList>
            <person name="Mesny F."/>
            <person name="Miyauchi S."/>
            <person name="Thiergart T."/>
            <person name="Pickel B."/>
            <person name="Atanasova L."/>
            <person name="Karlsson M."/>
            <person name="Huettel B."/>
            <person name="Barry K.W."/>
            <person name="Haridas S."/>
            <person name="Chen C."/>
            <person name="Bauer D."/>
            <person name="Andreopoulos W."/>
            <person name="Pangilinan J."/>
            <person name="LaButti K."/>
            <person name="Riley R."/>
            <person name="Lipzen A."/>
            <person name="Clum A."/>
            <person name="Drula E."/>
            <person name="Henrissat B."/>
            <person name="Kohler A."/>
            <person name="Grigoriev I.V."/>
            <person name="Martin F.M."/>
            <person name="Hacquard S."/>
        </authorList>
    </citation>
    <scope>NUCLEOTIDE SEQUENCE</scope>
    <source>
        <strain evidence="2">MPI-CAGE-AT-0016</strain>
    </source>
</reference>
<evidence type="ECO:0000256" key="1">
    <source>
        <dbReference type="PIRNR" id="PIRNR037706"/>
    </source>
</evidence>
<evidence type="ECO:0000313" key="2">
    <source>
        <dbReference type="EMBL" id="KAH7368061.1"/>
    </source>
</evidence>
<dbReference type="PANTHER" id="PTHR28066">
    <property type="entry name" value="37S RIBOSOMAL PROTEIN MRP10, MITOCHONDRIAL"/>
    <property type="match status" value="1"/>
</dbReference>
<keyword evidence="1" id="KW-0496">Mitochondrion</keyword>
<keyword evidence="3" id="KW-1185">Reference proteome</keyword>
<keyword evidence="1" id="KW-0689">Ribosomal protein</keyword>
<dbReference type="OrthoDB" id="2210at2759"/>